<feature type="transmembrane region" description="Helical" evidence="7">
    <location>
        <begin position="77"/>
        <end position="106"/>
    </location>
</feature>
<dbReference type="Pfam" id="PF02417">
    <property type="entry name" value="Chromate_transp"/>
    <property type="match status" value="1"/>
</dbReference>
<name>A0A1I2KWW0_9CLOT</name>
<dbReference type="GO" id="GO:0015109">
    <property type="term" value="F:chromate transmembrane transporter activity"/>
    <property type="evidence" value="ECO:0007669"/>
    <property type="project" value="InterPro"/>
</dbReference>
<evidence type="ECO:0000256" key="7">
    <source>
        <dbReference type="SAM" id="Phobius"/>
    </source>
</evidence>
<reference evidence="8 11" key="2">
    <citation type="submission" date="2018-03" db="EMBL/GenBank/DDBJ databases">
        <title>The uncultured portion of the human microbiome is neutrally assembled.</title>
        <authorList>
            <person name="Jeraldo P."/>
            <person name="Boardman L."/>
            <person name="White B.A."/>
            <person name="Nelson H."/>
            <person name="Goldenfeld N."/>
            <person name="Chia N."/>
        </authorList>
    </citation>
    <scope>NUCLEOTIDE SEQUENCE [LARGE SCALE GENOMIC DNA]</scope>
    <source>
        <strain evidence="8">CIM:MAG 903</strain>
    </source>
</reference>
<evidence type="ECO:0000256" key="3">
    <source>
        <dbReference type="ARBA" id="ARBA00022475"/>
    </source>
</evidence>
<evidence type="ECO:0000313" key="10">
    <source>
        <dbReference type="Proteomes" id="UP000182135"/>
    </source>
</evidence>
<keyword evidence="10" id="KW-1185">Reference proteome</keyword>
<evidence type="ECO:0000256" key="2">
    <source>
        <dbReference type="ARBA" id="ARBA00005262"/>
    </source>
</evidence>
<proteinExistence type="inferred from homology"/>
<evidence type="ECO:0000313" key="11">
    <source>
        <dbReference type="Proteomes" id="UP000246114"/>
    </source>
</evidence>
<feature type="transmembrane region" description="Helical" evidence="7">
    <location>
        <begin position="179"/>
        <end position="195"/>
    </location>
</feature>
<keyword evidence="3" id="KW-1003">Cell membrane</keyword>
<reference evidence="9 10" key="1">
    <citation type="submission" date="2016-10" db="EMBL/GenBank/DDBJ databases">
        <authorList>
            <person name="de Groot N.N."/>
        </authorList>
    </citation>
    <scope>NUCLEOTIDE SEQUENCE [LARGE SCALE GENOMIC DNA]</scope>
    <source>
        <strain evidence="9 10">NLAE-zl-G419</strain>
    </source>
</reference>
<evidence type="ECO:0000256" key="5">
    <source>
        <dbReference type="ARBA" id="ARBA00022989"/>
    </source>
</evidence>
<dbReference type="Proteomes" id="UP000182135">
    <property type="component" value="Unassembled WGS sequence"/>
</dbReference>
<organism evidence="9 10">
    <name type="scientific">Clostridium cadaveris</name>
    <dbReference type="NCBI Taxonomy" id="1529"/>
    <lineage>
        <taxon>Bacteria</taxon>
        <taxon>Bacillati</taxon>
        <taxon>Bacillota</taxon>
        <taxon>Clostridia</taxon>
        <taxon>Eubacteriales</taxon>
        <taxon>Clostridiaceae</taxon>
        <taxon>Clostridium</taxon>
    </lineage>
</organism>
<dbReference type="OrthoDB" id="9788907at2"/>
<evidence type="ECO:0000256" key="4">
    <source>
        <dbReference type="ARBA" id="ARBA00022692"/>
    </source>
</evidence>
<dbReference type="AlphaFoldDB" id="A0A1I2KWW0"/>
<feature type="transmembrane region" description="Helical" evidence="7">
    <location>
        <begin position="126"/>
        <end position="148"/>
    </location>
</feature>
<dbReference type="InterPro" id="IPR003370">
    <property type="entry name" value="Chromate_transpt"/>
</dbReference>
<dbReference type="EMBL" id="QAMZ01000037">
    <property type="protein sequence ID" value="PWL53392.1"/>
    <property type="molecule type" value="Genomic_DNA"/>
</dbReference>
<evidence type="ECO:0000313" key="9">
    <source>
        <dbReference type="EMBL" id="SFF70838.1"/>
    </source>
</evidence>
<dbReference type="InterPro" id="IPR052518">
    <property type="entry name" value="CHR_Transporter"/>
</dbReference>
<gene>
    <name evidence="8" type="ORF">DBY38_07805</name>
    <name evidence="9" type="ORF">SAMN04487885_10798</name>
</gene>
<evidence type="ECO:0000256" key="6">
    <source>
        <dbReference type="ARBA" id="ARBA00023136"/>
    </source>
</evidence>
<comment type="subcellular location">
    <subcellularLocation>
        <location evidence="1">Cell membrane</location>
        <topology evidence="1">Multi-pass membrane protein</topology>
    </subcellularLocation>
</comment>
<dbReference type="Proteomes" id="UP000246114">
    <property type="component" value="Unassembled WGS sequence"/>
</dbReference>
<keyword evidence="4 7" id="KW-0812">Transmembrane</keyword>
<feature type="transmembrane region" description="Helical" evidence="7">
    <location>
        <begin position="7"/>
        <end position="29"/>
    </location>
</feature>
<evidence type="ECO:0000313" key="8">
    <source>
        <dbReference type="EMBL" id="PWL53392.1"/>
    </source>
</evidence>
<dbReference type="PANTHER" id="PTHR43663:SF1">
    <property type="entry name" value="CHROMATE TRANSPORTER"/>
    <property type="match status" value="1"/>
</dbReference>
<keyword evidence="5 7" id="KW-1133">Transmembrane helix</keyword>
<evidence type="ECO:0000256" key="1">
    <source>
        <dbReference type="ARBA" id="ARBA00004651"/>
    </source>
</evidence>
<dbReference type="STRING" id="1529.SAMN04487885_10798"/>
<keyword evidence="6 7" id="KW-0472">Membrane</keyword>
<dbReference type="RefSeq" id="WP_035771002.1">
    <property type="nucleotide sequence ID" value="NZ_BAAACD010000007.1"/>
</dbReference>
<feature type="transmembrane region" description="Helical" evidence="7">
    <location>
        <begin position="154"/>
        <end position="172"/>
    </location>
</feature>
<dbReference type="EMBL" id="FOOE01000007">
    <property type="protein sequence ID" value="SFF70838.1"/>
    <property type="molecule type" value="Genomic_DNA"/>
</dbReference>
<dbReference type="eggNOG" id="COG2059">
    <property type="taxonomic scope" value="Bacteria"/>
</dbReference>
<sequence>MKLFFTLFIEFFKTGLFAIGGGLATIPFLQEIIEKYGWFTTEFLTDMIAVSESTPGPIGVNMATYVGFITGLKGYGIIGAILGALITTIGLVLPSLIIICIIAQFLKKFKESEVVQSVFYGLRPAVTALIASAGLGIFMVTLFSLNAFKSSGQILDLFKIPYILLFCILFFISKKFKKLSPIMLIVFSAIIGVIFKL</sequence>
<protein>
    <submittedName>
        <fullName evidence="9">Chromate transporter</fullName>
    </submittedName>
</protein>
<accession>A0A1I2KWW0</accession>
<comment type="similarity">
    <text evidence="2">Belongs to the chromate ion transporter (CHR) (TC 2.A.51) family.</text>
</comment>
<dbReference type="GO" id="GO:0005886">
    <property type="term" value="C:plasma membrane"/>
    <property type="evidence" value="ECO:0007669"/>
    <property type="project" value="UniProtKB-SubCell"/>
</dbReference>
<dbReference type="PANTHER" id="PTHR43663">
    <property type="entry name" value="CHROMATE TRANSPORT PROTEIN-RELATED"/>
    <property type="match status" value="1"/>
</dbReference>